<protein>
    <submittedName>
        <fullName evidence="1">Uncharacterized protein</fullName>
    </submittedName>
</protein>
<gene>
    <name evidence="1" type="ORF">DSO57_1016692</name>
</gene>
<evidence type="ECO:0000313" key="1">
    <source>
        <dbReference type="EMBL" id="KAJ9050191.1"/>
    </source>
</evidence>
<proteinExistence type="predicted"/>
<keyword evidence="2" id="KW-1185">Reference proteome</keyword>
<sequence length="67" mass="7816">MTAVRPFSRFMPSRIGAVADHVHGGSVKSGFPGRLWVHSQYMLIKTCIQREWVERKLTLEGSFYYWL</sequence>
<organism evidence="1 2">
    <name type="scientific">Entomophthora muscae</name>
    <dbReference type="NCBI Taxonomy" id="34485"/>
    <lineage>
        <taxon>Eukaryota</taxon>
        <taxon>Fungi</taxon>
        <taxon>Fungi incertae sedis</taxon>
        <taxon>Zoopagomycota</taxon>
        <taxon>Entomophthoromycotina</taxon>
        <taxon>Entomophthoromycetes</taxon>
        <taxon>Entomophthorales</taxon>
        <taxon>Entomophthoraceae</taxon>
        <taxon>Entomophthora</taxon>
    </lineage>
</organism>
<reference evidence="1" key="1">
    <citation type="submission" date="2022-04" db="EMBL/GenBank/DDBJ databases">
        <title>Genome of the entomopathogenic fungus Entomophthora muscae.</title>
        <authorList>
            <person name="Elya C."/>
            <person name="Lovett B.R."/>
            <person name="Lee E."/>
            <person name="Macias A.M."/>
            <person name="Hajek A.E."/>
            <person name="De Bivort B.L."/>
            <person name="Kasson M.T."/>
            <person name="De Fine Licht H.H."/>
            <person name="Stajich J.E."/>
        </authorList>
    </citation>
    <scope>NUCLEOTIDE SEQUENCE</scope>
    <source>
        <strain evidence="1">Berkeley</strain>
    </source>
</reference>
<evidence type="ECO:0000313" key="2">
    <source>
        <dbReference type="Proteomes" id="UP001165960"/>
    </source>
</evidence>
<accession>A0ACC2RJC5</accession>
<dbReference type="EMBL" id="QTSX02007168">
    <property type="protein sequence ID" value="KAJ9050191.1"/>
    <property type="molecule type" value="Genomic_DNA"/>
</dbReference>
<name>A0ACC2RJC5_9FUNG</name>
<dbReference type="Proteomes" id="UP001165960">
    <property type="component" value="Unassembled WGS sequence"/>
</dbReference>
<comment type="caution">
    <text evidence="1">The sequence shown here is derived from an EMBL/GenBank/DDBJ whole genome shotgun (WGS) entry which is preliminary data.</text>
</comment>